<keyword evidence="7" id="KW-0812">Transmembrane</keyword>
<accession>A0AAX4J9W5</accession>
<dbReference type="InterPro" id="IPR035892">
    <property type="entry name" value="C2_domain_sf"/>
</dbReference>
<feature type="region of interest" description="Disordered" evidence="6">
    <location>
        <begin position="430"/>
        <end position="453"/>
    </location>
</feature>
<dbReference type="KEGG" id="vnx:VNE69_02235"/>
<dbReference type="PANTHER" id="PTHR46980:SF2">
    <property type="entry name" value="TRICALBIN-1-RELATED"/>
    <property type="match status" value="1"/>
</dbReference>
<reference evidence="10" key="1">
    <citation type="journal article" date="2024" name="BMC Genomics">
        <title>Functional annotation of a divergent genome using sequence and structure-based similarity.</title>
        <authorList>
            <person name="Svedberg D."/>
            <person name="Winiger R.R."/>
            <person name="Berg A."/>
            <person name="Sharma H."/>
            <person name="Tellgren-Roth C."/>
            <person name="Debrunner-Vossbrinck B.A."/>
            <person name="Vossbrinck C.R."/>
            <person name="Barandun J."/>
        </authorList>
    </citation>
    <scope>NUCLEOTIDE SEQUENCE</scope>
    <source>
        <strain evidence="10">Illinois isolate</strain>
    </source>
</reference>
<comment type="subcellular location">
    <subcellularLocation>
        <location evidence="1">Membrane</location>
    </subcellularLocation>
</comment>
<dbReference type="SUPFAM" id="SSF49562">
    <property type="entry name" value="C2 domain (Calcium/lipid-binding domain, CaLB)"/>
    <property type="match status" value="2"/>
</dbReference>
<name>A0AAX4J9W5_9MICR</name>
<dbReference type="CDD" id="cd00030">
    <property type="entry name" value="C2"/>
    <property type="match status" value="1"/>
</dbReference>
<dbReference type="GO" id="GO:0006869">
    <property type="term" value="P:lipid transport"/>
    <property type="evidence" value="ECO:0007669"/>
    <property type="project" value="UniProtKB-KW"/>
</dbReference>
<feature type="domain" description="SMP-LTD" evidence="9">
    <location>
        <begin position="132"/>
        <end position="336"/>
    </location>
</feature>
<dbReference type="GO" id="GO:0016020">
    <property type="term" value="C:membrane"/>
    <property type="evidence" value="ECO:0007669"/>
    <property type="project" value="UniProtKB-SubCell"/>
</dbReference>
<evidence type="ECO:0000256" key="6">
    <source>
        <dbReference type="SAM" id="MobiDB-lite"/>
    </source>
</evidence>
<evidence type="ECO:0000313" key="10">
    <source>
        <dbReference type="EMBL" id="WUR02716.1"/>
    </source>
</evidence>
<dbReference type="InterPro" id="IPR031468">
    <property type="entry name" value="SMP_LBD"/>
</dbReference>
<dbReference type="Pfam" id="PF25669">
    <property type="entry name" value="SMP_MUG190-like"/>
    <property type="match status" value="1"/>
</dbReference>
<feature type="transmembrane region" description="Helical" evidence="7">
    <location>
        <begin position="64"/>
        <end position="84"/>
    </location>
</feature>
<gene>
    <name evidence="10" type="ORF">VNE69_02235</name>
</gene>
<dbReference type="PROSITE" id="PS51847">
    <property type="entry name" value="SMP"/>
    <property type="match status" value="1"/>
</dbReference>
<evidence type="ECO:0000313" key="11">
    <source>
        <dbReference type="Proteomes" id="UP001334084"/>
    </source>
</evidence>
<keyword evidence="4" id="KW-0446">Lipid-binding</keyword>
<dbReference type="CDD" id="cd21678">
    <property type="entry name" value="SMP_TCB"/>
    <property type="match status" value="1"/>
</dbReference>
<dbReference type="AlphaFoldDB" id="A0AAX4J9W5"/>
<organism evidence="10 11">
    <name type="scientific">Vairimorpha necatrix</name>
    <dbReference type="NCBI Taxonomy" id="6039"/>
    <lineage>
        <taxon>Eukaryota</taxon>
        <taxon>Fungi</taxon>
        <taxon>Fungi incertae sedis</taxon>
        <taxon>Microsporidia</taxon>
        <taxon>Nosematidae</taxon>
        <taxon>Vairimorpha</taxon>
    </lineage>
</organism>
<dbReference type="Pfam" id="PF00168">
    <property type="entry name" value="C2"/>
    <property type="match status" value="2"/>
</dbReference>
<evidence type="ECO:0000256" key="2">
    <source>
        <dbReference type="ARBA" id="ARBA00022448"/>
    </source>
</evidence>
<dbReference type="InterPro" id="IPR052455">
    <property type="entry name" value="Tricalbin_domain"/>
</dbReference>
<dbReference type="EMBL" id="CP142727">
    <property type="protein sequence ID" value="WUR02716.1"/>
    <property type="molecule type" value="Genomic_DNA"/>
</dbReference>
<dbReference type="GeneID" id="90540525"/>
<dbReference type="Gene3D" id="2.60.40.150">
    <property type="entry name" value="C2 domain"/>
    <property type="match status" value="2"/>
</dbReference>
<dbReference type="InterPro" id="IPR000008">
    <property type="entry name" value="C2_dom"/>
</dbReference>
<dbReference type="PANTHER" id="PTHR46980">
    <property type="entry name" value="TRICALBIN-1-RELATED"/>
    <property type="match status" value="1"/>
</dbReference>
<keyword evidence="7" id="KW-1133">Transmembrane helix</keyword>
<dbReference type="RefSeq" id="XP_065328861.1">
    <property type="nucleotide sequence ID" value="XM_065472789.1"/>
</dbReference>
<evidence type="ECO:0000256" key="4">
    <source>
        <dbReference type="ARBA" id="ARBA00023121"/>
    </source>
</evidence>
<protein>
    <submittedName>
        <fullName evidence="10">Extended synaptotagmin-2</fullName>
    </submittedName>
</protein>
<evidence type="ECO:0000259" key="8">
    <source>
        <dbReference type="PROSITE" id="PS50004"/>
    </source>
</evidence>
<proteinExistence type="predicted"/>
<dbReference type="GO" id="GO:0008289">
    <property type="term" value="F:lipid binding"/>
    <property type="evidence" value="ECO:0007669"/>
    <property type="project" value="UniProtKB-KW"/>
</dbReference>
<feature type="compositionally biased region" description="Polar residues" evidence="6">
    <location>
        <begin position="438"/>
        <end position="452"/>
    </location>
</feature>
<feature type="domain" description="C2" evidence="8">
    <location>
        <begin position="907"/>
        <end position="1024"/>
    </location>
</feature>
<evidence type="ECO:0000256" key="3">
    <source>
        <dbReference type="ARBA" id="ARBA00023055"/>
    </source>
</evidence>
<dbReference type="SMART" id="SM00239">
    <property type="entry name" value="C2"/>
    <property type="match status" value="2"/>
</dbReference>
<keyword evidence="5 7" id="KW-0472">Membrane</keyword>
<evidence type="ECO:0000256" key="1">
    <source>
        <dbReference type="ARBA" id="ARBA00004370"/>
    </source>
</evidence>
<sequence>MHKQEDENSEKVDQVENSLIRRNLSKPISPRSIPVKHKSALPKHYKSSIVEYQSALDLEPKEGLFFYLKIPSLIFLGVLGGYFVGRFRFSFLNVLFVGYAVYFVYKRKVDKFTTSLKSLVHDNARREKCKYSGETVEWMNFILNKFWKVAEPVVSSDIYQNVNRELLKVCPPFLRDLRLTEFTLGSRAPVIEQITFHSSKENKVTLDCSVSFIPLEATVDAIEYYLGEDKQWNSKIILKARLGTRNNLGINLPILVKEICFKGRIRATLNLINKNNFIKDVEVCLMEIPHFDFTLVPLKIVDIMDVPGLSTWIKKTIINEMSKLVINPNSITIDIDKISQSQGYEIGVACLQILNLENEEDEKLTGEIDVDNIPLYQTNQKTGRNLVFNEYFYTILQNVDEKIGINFYGEGKITGQIFLNYENLKESEKTKTLEDGNEQNTNGNSISTNSKQSRMKRNKFDKVRLIKNEQTYAYLNTNLIFYPITNIRTNSAIVTLKLIGVENMLSLDNDKSLYSSYCCIIVSPLHKDKNSIPFEYIKNTSSAAALVVSHVLKTDDHDINNIKTGNNSLSLKLLPSSDSTFYIFESKRVFNNNSPNYNEIFKFFSRDLQVDVVSICIINDRNSEIIGRVGINLQDLVEGKPIKYKLKDARSGTLEAQFDFQYINLEQENNNFINYISVQKITVETVSEQGIFYGVVETSLDIFKMDPFTSSLPIKKSIFVPVHDNDKMKFKLYKETSNGDVFLGEEEISINYTGESKRLGLILPDNISVVLRIEGEFLEDFKGSPSKKENLKIIQVQFGEFEGLNEEIFIELLKIDTRYNNNENSNNSLDNRYTSSNYRLDSKVASAYSRNKKINNVFTILLGNEDLLALVKVADQGENRILGSLFLPLRFTNEKISFNEFGLSADIKVQIQTCNYFLPLNLKKGFLEIYIKSAKNLKSSERGRVNAYVKVLVNDNTVYKTKSASESNDPIFYESFVMPVDKIRDIFCIQIYDQYSSSKNSLLCFVEFPLHNILEGFSEVDFKMMDSKSFKRSESSLRIGFNFCRDSKTLKVKKRNILGDFFNF</sequence>
<dbReference type="Proteomes" id="UP001334084">
    <property type="component" value="Chromosome 2"/>
</dbReference>
<evidence type="ECO:0000259" key="9">
    <source>
        <dbReference type="PROSITE" id="PS51847"/>
    </source>
</evidence>
<keyword evidence="2" id="KW-0813">Transport</keyword>
<evidence type="ECO:0000256" key="5">
    <source>
        <dbReference type="ARBA" id="ARBA00023136"/>
    </source>
</evidence>
<keyword evidence="3" id="KW-0445">Lipid transport</keyword>
<dbReference type="PROSITE" id="PS50004">
    <property type="entry name" value="C2"/>
    <property type="match status" value="1"/>
</dbReference>
<evidence type="ECO:0000256" key="7">
    <source>
        <dbReference type="SAM" id="Phobius"/>
    </source>
</evidence>
<keyword evidence="11" id="KW-1185">Reference proteome</keyword>